<evidence type="ECO:0000313" key="1">
    <source>
        <dbReference type="EMBL" id="KKL73536.1"/>
    </source>
</evidence>
<protein>
    <submittedName>
        <fullName evidence="1">Uncharacterized protein</fullName>
    </submittedName>
</protein>
<dbReference type="AlphaFoldDB" id="A0A0F9F4W9"/>
<name>A0A0F9F4W9_9ZZZZ</name>
<dbReference type="EMBL" id="LAZR01024930">
    <property type="protein sequence ID" value="KKL73536.1"/>
    <property type="molecule type" value="Genomic_DNA"/>
</dbReference>
<organism evidence="1">
    <name type="scientific">marine sediment metagenome</name>
    <dbReference type="NCBI Taxonomy" id="412755"/>
    <lineage>
        <taxon>unclassified sequences</taxon>
        <taxon>metagenomes</taxon>
        <taxon>ecological metagenomes</taxon>
    </lineage>
</organism>
<accession>A0A0F9F4W9</accession>
<comment type="caution">
    <text evidence="1">The sequence shown here is derived from an EMBL/GenBank/DDBJ whole genome shotgun (WGS) entry which is preliminary data.</text>
</comment>
<proteinExistence type="predicted"/>
<sequence>MTKPSFHHTPLPYEEPGDDLYDGWMDRQFEKLHMAYCVDCKCFVDPFISVETGEHEGHRLVTTAGEKTSEEVIARLSE</sequence>
<gene>
    <name evidence="1" type="ORF">LCGC14_2073910</name>
</gene>
<reference evidence="1" key="1">
    <citation type="journal article" date="2015" name="Nature">
        <title>Complex archaea that bridge the gap between prokaryotes and eukaryotes.</title>
        <authorList>
            <person name="Spang A."/>
            <person name="Saw J.H."/>
            <person name="Jorgensen S.L."/>
            <person name="Zaremba-Niedzwiedzka K."/>
            <person name="Martijn J."/>
            <person name="Lind A.E."/>
            <person name="van Eijk R."/>
            <person name="Schleper C."/>
            <person name="Guy L."/>
            <person name="Ettema T.J."/>
        </authorList>
    </citation>
    <scope>NUCLEOTIDE SEQUENCE</scope>
</reference>